<feature type="compositionally biased region" description="Basic and acidic residues" evidence="6">
    <location>
        <begin position="600"/>
        <end position="618"/>
    </location>
</feature>
<feature type="domain" description="Velvet" evidence="7">
    <location>
        <begin position="217"/>
        <end position="403"/>
    </location>
</feature>
<evidence type="ECO:0000256" key="5">
    <source>
        <dbReference type="ARBA" id="ARBA00023242"/>
    </source>
</evidence>
<dbReference type="InterPro" id="IPR036134">
    <property type="entry name" value="Crypto/Photolyase_FAD-like_sf"/>
</dbReference>
<dbReference type="InterPro" id="IPR037525">
    <property type="entry name" value="Velvet_dom"/>
</dbReference>
<evidence type="ECO:0000259" key="7">
    <source>
        <dbReference type="PROSITE" id="PS51821"/>
    </source>
</evidence>
<feature type="compositionally biased region" description="Polar residues" evidence="6">
    <location>
        <begin position="59"/>
        <end position="69"/>
    </location>
</feature>
<keyword evidence="2" id="KW-0749">Sporulation</keyword>
<evidence type="ECO:0000256" key="3">
    <source>
        <dbReference type="ARBA" id="ARBA00023015"/>
    </source>
</evidence>
<keyword evidence="4" id="KW-0804">Transcription</keyword>
<dbReference type="InterPro" id="IPR021740">
    <property type="entry name" value="Velvet"/>
</dbReference>
<dbReference type="EMBL" id="CVQI01001225">
    <property type="protein sequence ID" value="CRK07815.1"/>
    <property type="molecule type" value="Genomic_DNA"/>
</dbReference>
<gene>
    <name evidence="8" type="ORF">BN1723_008949</name>
</gene>
<dbReference type="AlphaFoldDB" id="A0A0G4KLD1"/>
<feature type="region of interest" description="Disordered" evidence="6">
    <location>
        <begin position="546"/>
        <end position="618"/>
    </location>
</feature>
<evidence type="ECO:0000313" key="9">
    <source>
        <dbReference type="Proteomes" id="UP000045706"/>
    </source>
</evidence>
<dbReference type="Pfam" id="PF11754">
    <property type="entry name" value="Velvet"/>
    <property type="match status" value="2"/>
</dbReference>
<evidence type="ECO:0000313" key="8">
    <source>
        <dbReference type="EMBL" id="CRK07815.1"/>
    </source>
</evidence>
<dbReference type="PROSITE" id="PS51821">
    <property type="entry name" value="VELVET"/>
    <property type="match status" value="1"/>
</dbReference>
<feature type="region of interest" description="Disordered" evidence="6">
    <location>
        <begin position="1"/>
        <end position="183"/>
    </location>
</feature>
<sequence length="618" mass="68884">MDRPSNPPTQRSHAPTRDDYYSAPAYLNSNSNPNSNRLPSLANLVTGAPTPIHAPSPRDSISSQASSYHVSEYGSPSPVQYQPPPFRSSRNRPGAYPLMSRRAAPPPPPTQFLEAVSPTRESATHERSLQDYAVHSQPSPHATHSFAHDQYQNKAPIPYTSQPLRETPMVRPRPTSPPRPPQAVDVYQPQERGMASQLAGNDVRPALQPPRPVPEPDPTLKDEYKIFIRQQPIAARSCGFGERDRRVIDPPPIVQLEINNPKLSKEDISQRYRHQYYVVHCTIWSKDGTEDCSIMPEEYHRQQRRLMGSLAASSFVGKDENGIEGCFFPFSDLSVRTSGEYRLKFSIVVLNPAQGKMGKSSKIHSSAMTDVFTVYSAKDFPGMKPSTLLTRRLKEQGCLISIKKGNDKAGGGRGHDSSDDEAEEAPPNGKKKRRRRKWDKEGLFVRRWVPELKDLDAKYIYEPWKAPKPDLKKAGVKLGGNGLDDREEGIYPKPMFDFNERRTACLAAMKKAYGVGLHGADDEVADGTWRDMFDGVDGEMMDVFESDDGEHADHGHDQESEPPKKRAKKEADKITPSKHAATEGSAEQHASKGAKGAKGAKGDKKRQTSIEDHVRRAK</sequence>
<feature type="compositionally biased region" description="Basic and acidic residues" evidence="6">
    <location>
        <begin position="549"/>
        <end position="575"/>
    </location>
</feature>
<dbReference type="Pfam" id="PF03441">
    <property type="entry name" value="FAD_binding_7"/>
    <property type="match status" value="1"/>
</dbReference>
<keyword evidence="3" id="KW-0805">Transcription regulation</keyword>
<dbReference type="InterPro" id="IPR005101">
    <property type="entry name" value="Cryptochr/Photolyase_FAD-bd"/>
</dbReference>
<keyword evidence="5" id="KW-0539">Nucleus</keyword>
<dbReference type="PANTHER" id="PTHR33572">
    <property type="entry name" value="SPORE DEVELOPMENT REGULATOR VOSA"/>
    <property type="match status" value="1"/>
</dbReference>
<accession>A0A0G4KLD1</accession>
<evidence type="ECO:0000256" key="1">
    <source>
        <dbReference type="ARBA" id="ARBA00004123"/>
    </source>
</evidence>
<dbReference type="Gene3D" id="1.10.579.10">
    <property type="entry name" value="DNA Cyclobutane Dipyrimidine Photolyase, subunit A, domain 3"/>
    <property type="match status" value="1"/>
</dbReference>
<evidence type="ECO:0000256" key="6">
    <source>
        <dbReference type="SAM" id="MobiDB-lite"/>
    </source>
</evidence>
<evidence type="ECO:0000256" key="4">
    <source>
        <dbReference type="ARBA" id="ARBA00023163"/>
    </source>
</evidence>
<feature type="region of interest" description="Disordered" evidence="6">
    <location>
        <begin position="404"/>
        <end position="436"/>
    </location>
</feature>
<proteinExistence type="predicted"/>
<evidence type="ECO:0000256" key="2">
    <source>
        <dbReference type="ARBA" id="ARBA00022969"/>
    </source>
</evidence>
<dbReference type="GO" id="GO:0005634">
    <property type="term" value="C:nucleus"/>
    <property type="evidence" value="ECO:0007669"/>
    <property type="project" value="UniProtKB-SubCell"/>
</dbReference>
<organism evidence="8 9">
    <name type="scientific">Verticillium longisporum</name>
    <name type="common">Verticillium dahliae var. longisporum</name>
    <dbReference type="NCBI Taxonomy" id="100787"/>
    <lineage>
        <taxon>Eukaryota</taxon>
        <taxon>Fungi</taxon>
        <taxon>Dikarya</taxon>
        <taxon>Ascomycota</taxon>
        <taxon>Pezizomycotina</taxon>
        <taxon>Sordariomycetes</taxon>
        <taxon>Hypocreomycetidae</taxon>
        <taxon>Glomerellales</taxon>
        <taxon>Plectosphaerellaceae</taxon>
        <taxon>Verticillium</taxon>
    </lineage>
</organism>
<protein>
    <recommendedName>
        <fullName evidence="7">Velvet domain-containing protein</fullName>
    </recommendedName>
</protein>
<feature type="compositionally biased region" description="Low complexity" evidence="6">
    <location>
        <begin position="21"/>
        <end position="43"/>
    </location>
</feature>
<reference evidence="9" key="1">
    <citation type="submission" date="2015-05" db="EMBL/GenBank/DDBJ databases">
        <authorList>
            <person name="Fogelqvist Johan"/>
        </authorList>
    </citation>
    <scope>NUCLEOTIDE SEQUENCE [LARGE SCALE GENOMIC DNA]</scope>
</reference>
<dbReference type="InterPro" id="IPR038491">
    <property type="entry name" value="Velvet_dom_sf"/>
</dbReference>
<dbReference type="SUPFAM" id="SSF48173">
    <property type="entry name" value="Cryptochrome/photolyase FAD-binding domain"/>
    <property type="match status" value="1"/>
</dbReference>
<comment type="subcellular location">
    <subcellularLocation>
        <location evidence="1">Nucleus</location>
    </subcellularLocation>
</comment>
<dbReference type="GO" id="GO:0030435">
    <property type="term" value="P:sporulation resulting in formation of a cellular spore"/>
    <property type="evidence" value="ECO:0007669"/>
    <property type="project" value="UniProtKB-KW"/>
</dbReference>
<dbReference type="Proteomes" id="UP000045706">
    <property type="component" value="Unassembled WGS sequence"/>
</dbReference>
<name>A0A0G4KLD1_VERLO</name>
<dbReference type="Gene3D" id="2.60.40.3960">
    <property type="entry name" value="Velvet domain"/>
    <property type="match status" value="1"/>
</dbReference>
<dbReference type="PANTHER" id="PTHR33572:SF17">
    <property type="entry name" value="SEXUAL DEVELOPMENT REGULATOR VELC"/>
    <property type="match status" value="1"/>
</dbReference>